<dbReference type="GO" id="GO:0005829">
    <property type="term" value="C:cytosol"/>
    <property type="evidence" value="ECO:0007669"/>
    <property type="project" value="TreeGrafter"/>
</dbReference>
<keyword evidence="3" id="KW-1185">Reference proteome</keyword>
<dbReference type="SUPFAM" id="SSF101327">
    <property type="entry name" value="YgfB-like"/>
    <property type="match status" value="1"/>
</dbReference>
<protein>
    <recommendedName>
        <fullName evidence="4">YecA family protein</fullName>
    </recommendedName>
</protein>
<dbReference type="InterPro" id="IPR011978">
    <property type="entry name" value="YgfB-like"/>
</dbReference>
<dbReference type="PANTHER" id="PTHR37528">
    <property type="entry name" value="UPF0149 PROTEIN YGFB"/>
    <property type="match status" value="1"/>
</dbReference>
<evidence type="ECO:0000313" key="3">
    <source>
        <dbReference type="Proteomes" id="UP000054725"/>
    </source>
</evidence>
<dbReference type="Proteomes" id="UP000054725">
    <property type="component" value="Unassembled WGS sequence"/>
</dbReference>
<name>A0A0W0WW46_9GAMM</name>
<dbReference type="InterPro" id="IPR036255">
    <property type="entry name" value="YgfB-like_sf"/>
</dbReference>
<proteinExistence type="inferred from homology"/>
<evidence type="ECO:0000256" key="1">
    <source>
        <dbReference type="ARBA" id="ARBA00038308"/>
    </source>
</evidence>
<comment type="similarity">
    <text evidence="1">Belongs to the UPF0149 family.</text>
</comment>
<dbReference type="OrthoDB" id="9783391at2"/>
<dbReference type="PANTHER" id="PTHR37528:SF1">
    <property type="entry name" value="UPF0149 PROTEIN YGFB"/>
    <property type="match status" value="1"/>
</dbReference>
<organism evidence="2 3">
    <name type="scientific">Legionella nautarum</name>
    <dbReference type="NCBI Taxonomy" id="45070"/>
    <lineage>
        <taxon>Bacteria</taxon>
        <taxon>Pseudomonadati</taxon>
        <taxon>Pseudomonadota</taxon>
        <taxon>Gammaproteobacteria</taxon>
        <taxon>Legionellales</taxon>
        <taxon>Legionellaceae</taxon>
        <taxon>Legionella</taxon>
    </lineage>
</organism>
<dbReference type="RefSeq" id="WP_058504531.1">
    <property type="nucleotide sequence ID" value="NZ_CAAAIF010000009.1"/>
</dbReference>
<dbReference type="EMBL" id="LNYO01000013">
    <property type="protein sequence ID" value="KTD36547.1"/>
    <property type="molecule type" value="Genomic_DNA"/>
</dbReference>
<accession>A0A0W0WW46</accession>
<reference evidence="2 3" key="1">
    <citation type="submission" date="2015-11" db="EMBL/GenBank/DDBJ databases">
        <title>Genomic analysis of 38 Legionella species identifies large and diverse effector repertoires.</title>
        <authorList>
            <person name="Burstein D."/>
            <person name="Amaro F."/>
            <person name="Zusman T."/>
            <person name="Lifshitz Z."/>
            <person name="Cohen O."/>
            <person name="Gilbert J.A."/>
            <person name="Pupko T."/>
            <person name="Shuman H.A."/>
            <person name="Segal G."/>
        </authorList>
    </citation>
    <scope>NUCLEOTIDE SEQUENCE [LARGE SCALE GENOMIC DNA]</scope>
    <source>
        <strain evidence="2 3">ATCC 49506</strain>
    </source>
</reference>
<comment type="caution">
    <text evidence="2">The sequence shown here is derived from an EMBL/GenBank/DDBJ whole genome shotgun (WGS) entry which is preliminary data.</text>
</comment>
<dbReference type="STRING" id="45070.Lnau_1531"/>
<dbReference type="AlphaFoldDB" id="A0A0W0WW46"/>
<sequence>MSLETTSINLPDYLDFSNIISVLDLPFSGSELHGMMCGYLCAGAAYEGEAYLHTLTPNKKDTSTRAAALAIFEVYTISQHQLGHFDFGFEMLLPGEHESLIERAQAFSEWCEGFTQSMNITGINASRFQEDESKEALQHLQEFAQLDYESLHVDEEDERALVEVSEYARLAVLRLYSDLKENNAEHDSKKTTH</sequence>
<gene>
    <name evidence="2" type="ORF">Lnau_1531</name>
</gene>
<dbReference type="Gene3D" id="1.20.120.740">
    <property type="entry name" value="YgfB uncharacterised protein family UPF0149, PF03695"/>
    <property type="match status" value="1"/>
</dbReference>
<evidence type="ECO:0008006" key="4">
    <source>
        <dbReference type="Google" id="ProtNLM"/>
    </source>
</evidence>
<evidence type="ECO:0000313" key="2">
    <source>
        <dbReference type="EMBL" id="KTD36547.1"/>
    </source>
</evidence>
<dbReference type="PATRIC" id="fig|45070.6.peg.1603"/>
<dbReference type="Pfam" id="PF03695">
    <property type="entry name" value="UPF0149"/>
    <property type="match status" value="1"/>
</dbReference>